<gene>
    <name evidence="1" type="ORF">SAMN06296378_2419</name>
</gene>
<keyword evidence="2" id="KW-1185">Reference proteome</keyword>
<sequence length="63" mass="6860">MTMTDSGDEEPTADAIELDSNSLLSRLRVIEDQPLESRAAAFARVHDTLQRRLEGGDSTASRG</sequence>
<organism evidence="1 2">
    <name type="scientific">Salinibacterium xinjiangense</name>
    <dbReference type="NCBI Taxonomy" id="386302"/>
    <lineage>
        <taxon>Bacteria</taxon>
        <taxon>Bacillati</taxon>
        <taxon>Actinomycetota</taxon>
        <taxon>Actinomycetes</taxon>
        <taxon>Micrococcales</taxon>
        <taxon>Microbacteriaceae</taxon>
        <taxon>Salinibacterium</taxon>
    </lineage>
</organism>
<accession>A0A2C8ZYI6</accession>
<dbReference type="Proteomes" id="UP000219440">
    <property type="component" value="Unassembled WGS sequence"/>
</dbReference>
<evidence type="ECO:0000313" key="1">
    <source>
        <dbReference type="EMBL" id="SOE71179.1"/>
    </source>
</evidence>
<dbReference type="EMBL" id="OCST01000004">
    <property type="protein sequence ID" value="SOE71179.1"/>
    <property type="molecule type" value="Genomic_DNA"/>
</dbReference>
<reference evidence="1 2" key="1">
    <citation type="submission" date="2017-09" db="EMBL/GenBank/DDBJ databases">
        <authorList>
            <person name="Ehlers B."/>
            <person name="Leendertz F.H."/>
        </authorList>
    </citation>
    <scope>NUCLEOTIDE SEQUENCE [LARGE SCALE GENOMIC DNA]</scope>
    <source>
        <strain evidence="1 2">CGMCC 1.05381</strain>
    </source>
</reference>
<protein>
    <submittedName>
        <fullName evidence="1">Uncharacterized protein</fullName>
    </submittedName>
</protein>
<name>A0A2C8ZYI6_9MICO</name>
<dbReference type="AlphaFoldDB" id="A0A2C8ZYI6"/>
<evidence type="ECO:0000313" key="2">
    <source>
        <dbReference type="Proteomes" id="UP000219440"/>
    </source>
</evidence>
<proteinExistence type="predicted"/>